<dbReference type="InterPro" id="IPR025250">
    <property type="entry name" value="DUF4199"/>
</dbReference>
<accession>R9GVN4</accession>
<protein>
    <recommendedName>
        <fullName evidence="4">DUF4199 domain-containing protein</fullName>
    </recommendedName>
</protein>
<dbReference type="EMBL" id="AQPN01000038">
    <property type="protein sequence ID" value="EOR95907.1"/>
    <property type="molecule type" value="Genomic_DNA"/>
</dbReference>
<evidence type="ECO:0000313" key="2">
    <source>
        <dbReference type="EMBL" id="EOR95907.1"/>
    </source>
</evidence>
<feature type="transmembrane region" description="Helical" evidence="1">
    <location>
        <begin position="88"/>
        <end position="107"/>
    </location>
</feature>
<dbReference type="Proteomes" id="UP000014174">
    <property type="component" value="Unassembled WGS sequence"/>
</dbReference>
<dbReference type="AlphaFoldDB" id="R9GVN4"/>
<name>R9GVN4_9SPHI</name>
<evidence type="ECO:0008006" key="4">
    <source>
        <dbReference type="Google" id="ProtNLM"/>
    </source>
</evidence>
<sequence length="113" mass="12529">MGVYGQQTEISDKISWLEYISVIIPFFGLYLGIKNFRDNYNGGRLEFFEGIFEGFKIMLVGGIIASFCMTIYVQFVAPQLGTDIMGRIGGAGVVGVLFTLAVSLMLMNKQHTL</sequence>
<keyword evidence="3" id="KW-1185">Reference proteome</keyword>
<dbReference type="Pfam" id="PF13858">
    <property type="entry name" value="DUF4199"/>
    <property type="match status" value="1"/>
</dbReference>
<dbReference type="eggNOG" id="ENOG50338CV">
    <property type="taxonomic scope" value="Bacteria"/>
</dbReference>
<reference evidence="2 3" key="1">
    <citation type="journal article" date="2013" name="Genome Announc.">
        <title>Draft Genome Sequence of Arcticibacter svalbardensis Strain MN12-7T, a Member of the Family Sphingobacteriaceae Isolated from an Arctic Soil Sample.</title>
        <authorList>
            <person name="Shivaji S."/>
            <person name="Ara S."/>
            <person name="Prasad S."/>
            <person name="Manasa B.P."/>
            <person name="Begum Z."/>
            <person name="Singh A."/>
            <person name="Kumar Pinnaka A."/>
        </authorList>
    </citation>
    <scope>NUCLEOTIDE SEQUENCE [LARGE SCALE GENOMIC DNA]</scope>
    <source>
        <strain evidence="2 3">MN12-7</strain>
    </source>
</reference>
<keyword evidence="1" id="KW-0472">Membrane</keyword>
<gene>
    <name evidence="2" type="ORF">ADIARSV_0920</name>
</gene>
<organism evidence="2 3">
    <name type="scientific">Arcticibacter svalbardensis MN12-7</name>
    <dbReference type="NCBI Taxonomy" id="1150600"/>
    <lineage>
        <taxon>Bacteria</taxon>
        <taxon>Pseudomonadati</taxon>
        <taxon>Bacteroidota</taxon>
        <taxon>Sphingobacteriia</taxon>
        <taxon>Sphingobacteriales</taxon>
        <taxon>Sphingobacteriaceae</taxon>
        <taxon>Arcticibacter</taxon>
    </lineage>
</organism>
<proteinExistence type="predicted"/>
<feature type="transmembrane region" description="Helical" evidence="1">
    <location>
        <begin position="16"/>
        <end position="33"/>
    </location>
</feature>
<comment type="caution">
    <text evidence="2">The sequence shown here is derived from an EMBL/GenBank/DDBJ whole genome shotgun (WGS) entry which is preliminary data.</text>
</comment>
<evidence type="ECO:0000256" key="1">
    <source>
        <dbReference type="SAM" id="Phobius"/>
    </source>
</evidence>
<dbReference type="STRING" id="1150600.ADIARSV_0920"/>
<feature type="transmembrane region" description="Helical" evidence="1">
    <location>
        <begin position="54"/>
        <end position="76"/>
    </location>
</feature>
<keyword evidence="1" id="KW-1133">Transmembrane helix</keyword>
<evidence type="ECO:0000313" key="3">
    <source>
        <dbReference type="Proteomes" id="UP000014174"/>
    </source>
</evidence>
<keyword evidence="1" id="KW-0812">Transmembrane</keyword>